<evidence type="ECO:0000256" key="6">
    <source>
        <dbReference type="RuleBase" id="RU363041"/>
    </source>
</evidence>
<dbReference type="PATRIC" id="fig|28229.4.peg.1543"/>
<comment type="subcellular location">
    <subcellularLocation>
        <location evidence="6">Cell membrane</location>
        <topology evidence="6">Multi-pass membrane protein</topology>
    </subcellularLocation>
    <subcellularLocation>
        <location evidence="1">Membrane</location>
        <topology evidence="1">Multi-pass membrane protein</topology>
    </subcellularLocation>
</comment>
<name>A0A099KTQ7_COLPS</name>
<sequence length="264" mass="27343" precursor="true">MILTVLISCLVLGSVVGFLAGLLGIGGGLIIVPALAYLLPMVGISNEVVMPMALGTSLGAIVITSTSAAYAHHRKSNIPWPLARQLLILVAVGALIGAFIADSLSSEALTGFFSFVVMLLAAYMLLSINVSKQRSLPAAYVLQLLSFITGIISSLMGIAGGAILVPSLSFFGVPVRHAIGIATACGVMVALFGSLGYIITGFNSPDLPDLSLGYLYLPALLGIVVSSSILAPLGVKYAGKLPVKTLKKCFAVFLIFVALKMMMV</sequence>
<reference evidence="7 8" key="1">
    <citation type="submission" date="2014-08" db="EMBL/GenBank/DDBJ databases">
        <title>Genomic and Phenotypic Diversity of Colwellia psychrerythraea strains from Disparate Marine Basins.</title>
        <authorList>
            <person name="Techtmann S.M."/>
            <person name="Stelling S.C."/>
            <person name="Utturkar S.M."/>
            <person name="Alshibli N."/>
            <person name="Harris A."/>
            <person name="Brown S.D."/>
            <person name="Hazen T.C."/>
        </authorList>
    </citation>
    <scope>NUCLEOTIDE SEQUENCE [LARGE SCALE GENOMIC DNA]</scope>
    <source>
        <strain evidence="7 8">ND2E</strain>
    </source>
</reference>
<feature type="transmembrane region" description="Helical" evidence="6">
    <location>
        <begin position="177"/>
        <end position="200"/>
    </location>
</feature>
<feature type="transmembrane region" description="Helical" evidence="6">
    <location>
        <begin position="138"/>
        <end position="165"/>
    </location>
</feature>
<comment type="similarity">
    <text evidence="2 6">Belongs to the 4-toluene sulfonate uptake permease (TSUP) (TC 2.A.102) family.</text>
</comment>
<evidence type="ECO:0000313" key="7">
    <source>
        <dbReference type="EMBL" id="KGJ93048.1"/>
    </source>
</evidence>
<evidence type="ECO:0000256" key="3">
    <source>
        <dbReference type="ARBA" id="ARBA00022692"/>
    </source>
</evidence>
<feature type="transmembrane region" description="Helical" evidence="6">
    <location>
        <begin position="48"/>
        <end position="70"/>
    </location>
</feature>
<feature type="transmembrane region" description="Helical" evidence="6">
    <location>
        <begin position="107"/>
        <end position="126"/>
    </location>
</feature>
<protein>
    <recommendedName>
        <fullName evidence="6">Probable membrane transporter protein</fullName>
    </recommendedName>
</protein>
<dbReference type="OrthoDB" id="457670at2"/>
<dbReference type="PANTHER" id="PTHR43483:SF3">
    <property type="entry name" value="MEMBRANE TRANSPORTER PROTEIN HI_0806-RELATED"/>
    <property type="match status" value="1"/>
</dbReference>
<feature type="transmembrane region" description="Helical" evidence="6">
    <location>
        <begin position="82"/>
        <end position="101"/>
    </location>
</feature>
<dbReference type="EMBL" id="JQED01000015">
    <property type="protein sequence ID" value="KGJ93048.1"/>
    <property type="molecule type" value="Genomic_DNA"/>
</dbReference>
<dbReference type="PANTHER" id="PTHR43483">
    <property type="entry name" value="MEMBRANE TRANSPORTER PROTEIN HI_0806-RELATED"/>
    <property type="match status" value="1"/>
</dbReference>
<keyword evidence="6" id="KW-1003">Cell membrane</keyword>
<keyword evidence="3 6" id="KW-0812">Transmembrane</keyword>
<feature type="transmembrane region" description="Helical" evidence="6">
    <location>
        <begin position="212"/>
        <end position="233"/>
    </location>
</feature>
<dbReference type="Proteomes" id="UP000029843">
    <property type="component" value="Unassembled WGS sequence"/>
</dbReference>
<accession>A0A099KTQ7</accession>
<evidence type="ECO:0000256" key="2">
    <source>
        <dbReference type="ARBA" id="ARBA00009142"/>
    </source>
</evidence>
<dbReference type="InterPro" id="IPR002781">
    <property type="entry name" value="TM_pro_TauE-like"/>
</dbReference>
<comment type="caution">
    <text evidence="7">The sequence shown here is derived from an EMBL/GenBank/DDBJ whole genome shotgun (WGS) entry which is preliminary data.</text>
</comment>
<dbReference type="Pfam" id="PF01925">
    <property type="entry name" value="TauE"/>
    <property type="match status" value="1"/>
</dbReference>
<keyword evidence="4 6" id="KW-1133">Transmembrane helix</keyword>
<dbReference type="AlphaFoldDB" id="A0A099KTQ7"/>
<evidence type="ECO:0000256" key="1">
    <source>
        <dbReference type="ARBA" id="ARBA00004141"/>
    </source>
</evidence>
<feature type="transmembrane region" description="Helical" evidence="6">
    <location>
        <begin position="7"/>
        <end position="36"/>
    </location>
</feature>
<dbReference type="RefSeq" id="WP_033093279.1">
    <property type="nucleotide sequence ID" value="NZ_JQED01000015.1"/>
</dbReference>
<organism evidence="7 8">
    <name type="scientific">Colwellia psychrerythraea</name>
    <name type="common">Vibrio psychroerythus</name>
    <dbReference type="NCBI Taxonomy" id="28229"/>
    <lineage>
        <taxon>Bacteria</taxon>
        <taxon>Pseudomonadati</taxon>
        <taxon>Pseudomonadota</taxon>
        <taxon>Gammaproteobacteria</taxon>
        <taxon>Alteromonadales</taxon>
        <taxon>Colwelliaceae</taxon>
        <taxon>Colwellia</taxon>
    </lineage>
</organism>
<evidence type="ECO:0000256" key="5">
    <source>
        <dbReference type="ARBA" id="ARBA00023136"/>
    </source>
</evidence>
<gene>
    <name evidence="7" type="ORF">ND2E_2514</name>
</gene>
<evidence type="ECO:0000313" key="8">
    <source>
        <dbReference type="Proteomes" id="UP000029843"/>
    </source>
</evidence>
<evidence type="ECO:0000256" key="4">
    <source>
        <dbReference type="ARBA" id="ARBA00022989"/>
    </source>
</evidence>
<keyword evidence="5 6" id="KW-0472">Membrane</keyword>
<dbReference type="GO" id="GO:0005886">
    <property type="term" value="C:plasma membrane"/>
    <property type="evidence" value="ECO:0007669"/>
    <property type="project" value="UniProtKB-SubCell"/>
</dbReference>
<proteinExistence type="inferred from homology"/>